<dbReference type="PANTHER" id="PTHR35043:SF7">
    <property type="entry name" value="TRANSCRIPTION FACTOR DOMAIN-CONTAINING PROTEIN"/>
    <property type="match status" value="1"/>
</dbReference>
<comment type="caution">
    <text evidence="4">The sequence shown here is derived from an EMBL/GenBank/DDBJ whole genome shotgun (WGS) entry which is preliminary data.</text>
</comment>
<keyword evidence="2" id="KW-0812">Transmembrane</keyword>
<evidence type="ECO:0000256" key="3">
    <source>
        <dbReference type="SAM" id="SignalP"/>
    </source>
</evidence>
<feature type="signal peptide" evidence="3">
    <location>
        <begin position="1"/>
        <end position="19"/>
    </location>
</feature>
<feature type="transmembrane region" description="Helical" evidence="2">
    <location>
        <begin position="457"/>
        <end position="477"/>
    </location>
</feature>
<dbReference type="OrthoDB" id="9451547at2759"/>
<dbReference type="AlphaFoldDB" id="A0A9P7Z964"/>
<name>A0A9P7Z964_9HELO</name>
<reference evidence="4" key="1">
    <citation type="journal article" date="2021" name="IMA Fungus">
        <title>Genomic characterization of three marine fungi, including Emericellopsis atlantica sp. nov. with signatures of a generalist lifestyle and marine biomass degradation.</title>
        <authorList>
            <person name="Hagestad O.C."/>
            <person name="Hou L."/>
            <person name="Andersen J.H."/>
            <person name="Hansen E.H."/>
            <person name="Altermark B."/>
            <person name="Li C."/>
            <person name="Kuhnert E."/>
            <person name="Cox R.J."/>
            <person name="Crous P.W."/>
            <person name="Spatafora J.W."/>
            <person name="Lail K."/>
            <person name="Amirebrahimi M."/>
            <person name="Lipzen A."/>
            <person name="Pangilinan J."/>
            <person name="Andreopoulos W."/>
            <person name="Hayes R.D."/>
            <person name="Ng V."/>
            <person name="Grigoriev I.V."/>
            <person name="Jackson S.A."/>
            <person name="Sutton T.D.S."/>
            <person name="Dobson A.D.W."/>
            <person name="Rama T."/>
        </authorList>
    </citation>
    <scope>NUCLEOTIDE SEQUENCE</scope>
    <source>
        <strain evidence="4">TRa3180A</strain>
    </source>
</reference>
<feature type="compositionally biased region" description="Basic and acidic residues" evidence="1">
    <location>
        <begin position="120"/>
        <end position="129"/>
    </location>
</feature>
<keyword evidence="3" id="KW-0732">Signal</keyword>
<keyword evidence="2" id="KW-1133">Transmembrane helix</keyword>
<proteinExistence type="predicted"/>
<evidence type="ECO:0000256" key="2">
    <source>
        <dbReference type="SAM" id="Phobius"/>
    </source>
</evidence>
<dbReference type="Proteomes" id="UP000887226">
    <property type="component" value="Unassembled WGS sequence"/>
</dbReference>
<feature type="region of interest" description="Disordered" evidence="1">
    <location>
        <begin position="115"/>
        <end position="140"/>
    </location>
</feature>
<evidence type="ECO:0000256" key="1">
    <source>
        <dbReference type="SAM" id="MobiDB-lite"/>
    </source>
</evidence>
<evidence type="ECO:0000313" key="4">
    <source>
        <dbReference type="EMBL" id="KAG9247734.1"/>
    </source>
</evidence>
<keyword evidence="2" id="KW-0472">Membrane</keyword>
<keyword evidence="5" id="KW-1185">Reference proteome</keyword>
<protein>
    <submittedName>
        <fullName evidence="4">Uncharacterized protein</fullName>
    </submittedName>
</protein>
<dbReference type="EMBL" id="MU253764">
    <property type="protein sequence ID" value="KAG9247734.1"/>
    <property type="molecule type" value="Genomic_DNA"/>
</dbReference>
<feature type="chain" id="PRO_5040420100" evidence="3">
    <location>
        <begin position="20"/>
        <end position="584"/>
    </location>
</feature>
<gene>
    <name evidence="4" type="ORF">BJ878DRAFT_140716</name>
</gene>
<organism evidence="4 5">
    <name type="scientific">Calycina marina</name>
    <dbReference type="NCBI Taxonomy" id="1763456"/>
    <lineage>
        <taxon>Eukaryota</taxon>
        <taxon>Fungi</taxon>
        <taxon>Dikarya</taxon>
        <taxon>Ascomycota</taxon>
        <taxon>Pezizomycotina</taxon>
        <taxon>Leotiomycetes</taxon>
        <taxon>Helotiales</taxon>
        <taxon>Pezizellaceae</taxon>
        <taxon>Calycina</taxon>
    </lineage>
</organism>
<feature type="transmembrane region" description="Helical" evidence="2">
    <location>
        <begin position="533"/>
        <end position="556"/>
    </location>
</feature>
<dbReference type="PANTHER" id="PTHR35043">
    <property type="entry name" value="TRANSCRIPTION FACTOR DOMAIN-CONTAINING PROTEIN"/>
    <property type="match status" value="1"/>
</dbReference>
<sequence length="584" mass="64142">MAVELSIFLLLATSPTAIATNSSGAATVGWVSDPAGRGTFSLLFSSLLTLGLCVWSAMHLNIPPHDEQPAQSWMKNFKWGLIGVFAPELIVFAAWRQYNSAKALHAEIQGYLNAENLTPPREDTRDDRSKRRVRPSGSESIEQSYPWTMVHSFYAGMGGFTVESDVSPADGGLSERLTLSARGIAFLARCGHLPNIDEDDIKDKSKADGLSKSLVCVQAGWMVVQVIGRLALRLPVTLLEVNILGHVLCALVIYLLWWHKPRLVYEPTKLEGDWVAPICAYMYMSSQVSGWSSSHAGILRRTWIDPELSALALFTTQAQSGLDAMKEKNSNVANEQQCASSHGSTDHLDVGDEVPAGTDNMGYFGPRPLPSNPIGSFAFSSTAEQAKIPSTTQLTRWRLAADAVRMYPTIRQRFAASHSPEAGKDGCNWLEPVIEELVTKSANNWPGEELLRGTGGLIMGMVLWCASMAYGGLHIAAWNDYFPSTFEVWMWRSSSICITASAFVWLVINLLAHMSKSLDAYWDRVLALQASRTSYLILGSLCFVCGAAYVTARIFLVVEAFISIRQLPIAAYGTPDWTQLIPHL</sequence>
<evidence type="ECO:0000313" key="5">
    <source>
        <dbReference type="Proteomes" id="UP000887226"/>
    </source>
</evidence>
<feature type="transmembrane region" description="Helical" evidence="2">
    <location>
        <begin position="238"/>
        <end position="257"/>
    </location>
</feature>
<feature type="transmembrane region" description="Helical" evidence="2">
    <location>
        <begin position="489"/>
        <end position="512"/>
    </location>
</feature>
<accession>A0A9P7Z964</accession>